<sequence length="74" mass="8446">MDSDGRYVVSLPWIQGHPPYPRRNPAKRRAVIKENSTTRIRPVLTDQLEKNLPSISDCLEKGPNTVELISSHHE</sequence>
<dbReference type="AlphaFoldDB" id="A0A8X6Y4P2"/>
<dbReference type="EMBL" id="BMAV01014446">
    <property type="protein sequence ID" value="GFY62879.1"/>
    <property type="molecule type" value="Genomic_DNA"/>
</dbReference>
<proteinExistence type="predicted"/>
<comment type="caution">
    <text evidence="1">The sequence shown here is derived from an EMBL/GenBank/DDBJ whole genome shotgun (WGS) entry which is preliminary data.</text>
</comment>
<protein>
    <submittedName>
        <fullName evidence="1">Uncharacterized protein</fullName>
    </submittedName>
</protein>
<organism evidence="1 2">
    <name type="scientific">Trichonephila inaurata madagascariensis</name>
    <dbReference type="NCBI Taxonomy" id="2747483"/>
    <lineage>
        <taxon>Eukaryota</taxon>
        <taxon>Metazoa</taxon>
        <taxon>Ecdysozoa</taxon>
        <taxon>Arthropoda</taxon>
        <taxon>Chelicerata</taxon>
        <taxon>Arachnida</taxon>
        <taxon>Araneae</taxon>
        <taxon>Araneomorphae</taxon>
        <taxon>Entelegynae</taxon>
        <taxon>Araneoidea</taxon>
        <taxon>Nephilidae</taxon>
        <taxon>Trichonephila</taxon>
        <taxon>Trichonephila inaurata</taxon>
    </lineage>
</organism>
<name>A0A8X6Y4P2_9ARAC</name>
<evidence type="ECO:0000313" key="2">
    <source>
        <dbReference type="Proteomes" id="UP000886998"/>
    </source>
</evidence>
<accession>A0A8X6Y4P2</accession>
<evidence type="ECO:0000313" key="1">
    <source>
        <dbReference type="EMBL" id="GFY62879.1"/>
    </source>
</evidence>
<keyword evidence="2" id="KW-1185">Reference proteome</keyword>
<gene>
    <name evidence="1" type="ORF">TNIN_77341</name>
</gene>
<reference evidence="1" key="1">
    <citation type="submission" date="2020-08" db="EMBL/GenBank/DDBJ databases">
        <title>Multicomponent nature underlies the extraordinary mechanical properties of spider dragline silk.</title>
        <authorList>
            <person name="Kono N."/>
            <person name="Nakamura H."/>
            <person name="Mori M."/>
            <person name="Yoshida Y."/>
            <person name="Ohtoshi R."/>
            <person name="Malay A.D."/>
            <person name="Moran D.A.P."/>
            <person name="Tomita M."/>
            <person name="Numata K."/>
            <person name="Arakawa K."/>
        </authorList>
    </citation>
    <scope>NUCLEOTIDE SEQUENCE</scope>
</reference>
<dbReference type="Proteomes" id="UP000886998">
    <property type="component" value="Unassembled WGS sequence"/>
</dbReference>